<sequence>MHPVEFLVYAVENWLNILLWTIFFGILLFLAVRKLAVGGIFDPIHFAYTFTFGTKYAVVFTLYFNGLISNYLFSMIVIFGMAFYVSLIYSSKLKQPIVNNLFSLLVPKNNHYFEFKVIFLIYSLIAVYIISNIGFGFFAETNRFDNNKGFGAFVRITDVLGTFIIAYLSIIFYERYRLLGNYNLGQFLRYFSLLLFIIFFTILNGAKAAFVFAFITIILAIRASGYKLKVGIIKGTVLILIATVIAMLGLYINLLNNNMEASGEGKLTGAPIVLEKFVGRIIANGNQSYMSLPNNVIEEIQTDNIFIRLMTPFIGTSLMSKIVGYPANDLSVGRQILFQYDSNNEVAGGPTSHFDLFSYVYFGYGGIVFVIFLGYLIGSINMLLRTAQNKSIFYVSLITTLWIRAMALLLEPPTGIGYIFDLFIIFILLNIFIYILNFISTKEKKYVC</sequence>
<feature type="transmembrane region" description="Helical" evidence="1">
    <location>
        <begin position="361"/>
        <end position="384"/>
    </location>
</feature>
<keyword evidence="1" id="KW-1133">Transmembrane helix</keyword>
<keyword evidence="3" id="KW-1185">Reference proteome</keyword>
<feature type="transmembrane region" description="Helical" evidence="1">
    <location>
        <begin position="150"/>
        <end position="172"/>
    </location>
</feature>
<evidence type="ECO:0000256" key="1">
    <source>
        <dbReference type="SAM" id="Phobius"/>
    </source>
</evidence>
<comment type="caution">
    <text evidence="2">The sequence shown here is derived from an EMBL/GenBank/DDBJ whole genome shotgun (WGS) entry which is preliminary data.</text>
</comment>
<accession>A0ABX2YD64</accession>
<feature type="transmembrane region" description="Helical" evidence="1">
    <location>
        <begin position="416"/>
        <end position="436"/>
    </location>
</feature>
<evidence type="ECO:0000313" key="2">
    <source>
        <dbReference type="EMBL" id="OCL92936.1"/>
    </source>
</evidence>
<gene>
    <name evidence="2" type="ORF">AAX28_00476</name>
</gene>
<evidence type="ECO:0008006" key="4">
    <source>
        <dbReference type="Google" id="ProtNLM"/>
    </source>
</evidence>
<proteinExistence type="predicted"/>
<organism evidence="2 3">
    <name type="scientific">Arcobacter porcinus</name>
    <dbReference type="NCBI Taxonomy" id="1935204"/>
    <lineage>
        <taxon>Bacteria</taxon>
        <taxon>Pseudomonadati</taxon>
        <taxon>Campylobacterota</taxon>
        <taxon>Epsilonproteobacteria</taxon>
        <taxon>Campylobacterales</taxon>
        <taxon>Arcobacteraceae</taxon>
        <taxon>Arcobacter</taxon>
    </lineage>
</organism>
<name>A0ABX2YD64_9BACT</name>
<feature type="transmembrane region" description="Helical" evidence="1">
    <location>
        <begin position="237"/>
        <end position="254"/>
    </location>
</feature>
<evidence type="ECO:0000313" key="3">
    <source>
        <dbReference type="Proteomes" id="UP000093159"/>
    </source>
</evidence>
<keyword evidence="1" id="KW-0472">Membrane</keyword>
<feature type="transmembrane region" description="Helical" evidence="1">
    <location>
        <begin position="117"/>
        <end position="138"/>
    </location>
</feature>
<feature type="transmembrane region" description="Helical" evidence="1">
    <location>
        <begin position="391"/>
        <end position="410"/>
    </location>
</feature>
<keyword evidence="1" id="KW-0812">Transmembrane</keyword>
<dbReference type="Proteomes" id="UP000093159">
    <property type="component" value="Unassembled WGS sequence"/>
</dbReference>
<protein>
    <recommendedName>
        <fullName evidence="4">Oligosaccharide repeat unit polymerase</fullName>
    </recommendedName>
</protein>
<feature type="transmembrane region" description="Helical" evidence="1">
    <location>
        <begin position="44"/>
        <end position="64"/>
    </location>
</feature>
<feature type="transmembrane region" description="Helical" evidence="1">
    <location>
        <begin position="70"/>
        <end position="89"/>
    </location>
</feature>
<feature type="transmembrane region" description="Helical" evidence="1">
    <location>
        <begin position="14"/>
        <end position="32"/>
    </location>
</feature>
<dbReference type="RefSeq" id="WP_066178553.1">
    <property type="nucleotide sequence ID" value="NZ_LDIR01000001.1"/>
</dbReference>
<reference evidence="2 3" key="1">
    <citation type="submission" date="2015-05" db="EMBL/GenBank/DDBJ databases">
        <authorList>
            <person name="Rovetto F."/>
            <person name="Cocolin L."/>
            <person name="Illeghems K."/>
            <person name="Van Nieuwerburgh F."/>
            <person name="Houf K."/>
        </authorList>
    </citation>
    <scope>NUCLEOTIDE SEQUENCE [LARGE SCALE GENOMIC DNA]</scope>
    <source>
        <strain evidence="2 3">117434</strain>
    </source>
</reference>
<dbReference type="EMBL" id="LDIR01000001">
    <property type="protein sequence ID" value="OCL92936.1"/>
    <property type="molecule type" value="Genomic_DNA"/>
</dbReference>